<evidence type="ECO:0008006" key="4">
    <source>
        <dbReference type="Google" id="ProtNLM"/>
    </source>
</evidence>
<evidence type="ECO:0000256" key="1">
    <source>
        <dbReference type="SAM" id="Phobius"/>
    </source>
</evidence>
<gene>
    <name evidence="2" type="ORF">SAMN06295970_13223</name>
</gene>
<dbReference type="Proteomes" id="UP001158049">
    <property type="component" value="Unassembled WGS sequence"/>
</dbReference>
<accession>A0ABY1QWK1</accession>
<proteinExistence type="predicted"/>
<dbReference type="EMBL" id="FXUL01000032">
    <property type="protein sequence ID" value="SMP79649.1"/>
    <property type="molecule type" value="Genomic_DNA"/>
</dbReference>
<dbReference type="RefSeq" id="WP_283445315.1">
    <property type="nucleotide sequence ID" value="NZ_FXUL01000032.1"/>
</dbReference>
<reference evidence="2 3" key="1">
    <citation type="submission" date="2017-05" db="EMBL/GenBank/DDBJ databases">
        <authorList>
            <person name="Varghese N."/>
            <person name="Submissions S."/>
        </authorList>
    </citation>
    <scope>NUCLEOTIDE SEQUENCE [LARGE SCALE GENOMIC DNA]</scope>
    <source>
        <strain evidence="2 3">DSM 26001</strain>
    </source>
</reference>
<keyword evidence="1" id="KW-0812">Transmembrane</keyword>
<evidence type="ECO:0000313" key="3">
    <source>
        <dbReference type="Proteomes" id="UP001158049"/>
    </source>
</evidence>
<protein>
    <recommendedName>
        <fullName evidence="4">DUF4212 domain-containing protein</fullName>
    </recommendedName>
</protein>
<sequence>MTYYRRSRRRPSQYRFLFKLKPTAFAFVFAVFLDQVLNVPCSFAIIGRIQPACRAVVPTYVWWGIVFMGIYGIAACLYRYYRDFYLGEYVMDLEDR</sequence>
<organism evidence="2 3">
    <name type="scientific">Noviherbaspirillum suwonense</name>
    <dbReference type="NCBI Taxonomy" id="1224511"/>
    <lineage>
        <taxon>Bacteria</taxon>
        <taxon>Pseudomonadati</taxon>
        <taxon>Pseudomonadota</taxon>
        <taxon>Betaproteobacteria</taxon>
        <taxon>Burkholderiales</taxon>
        <taxon>Oxalobacteraceae</taxon>
        <taxon>Noviherbaspirillum</taxon>
    </lineage>
</organism>
<name>A0ABY1QWK1_9BURK</name>
<keyword evidence="1" id="KW-0472">Membrane</keyword>
<keyword evidence="3" id="KW-1185">Reference proteome</keyword>
<comment type="caution">
    <text evidence="2">The sequence shown here is derived from an EMBL/GenBank/DDBJ whole genome shotgun (WGS) entry which is preliminary data.</text>
</comment>
<evidence type="ECO:0000313" key="2">
    <source>
        <dbReference type="EMBL" id="SMP79649.1"/>
    </source>
</evidence>
<keyword evidence="1" id="KW-1133">Transmembrane helix</keyword>
<feature type="transmembrane region" description="Helical" evidence="1">
    <location>
        <begin position="60"/>
        <end position="81"/>
    </location>
</feature>